<keyword evidence="7" id="KW-1185">Reference proteome</keyword>
<dbReference type="PANTHER" id="PTHR30055">
    <property type="entry name" value="HTH-TYPE TRANSCRIPTIONAL REGULATOR RUTR"/>
    <property type="match status" value="1"/>
</dbReference>
<evidence type="ECO:0000256" key="4">
    <source>
        <dbReference type="PROSITE-ProRule" id="PRU00335"/>
    </source>
</evidence>
<dbReference type="Proteomes" id="UP000292685">
    <property type="component" value="Unassembled WGS sequence"/>
</dbReference>
<dbReference type="RefSeq" id="WP_165391855.1">
    <property type="nucleotide sequence ID" value="NZ_SHLA01000001.1"/>
</dbReference>
<dbReference type="InterPro" id="IPR009057">
    <property type="entry name" value="Homeodomain-like_sf"/>
</dbReference>
<evidence type="ECO:0000256" key="2">
    <source>
        <dbReference type="ARBA" id="ARBA00023125"/>
    </source>
</evidence>
<feature type="domain" description="HTH tetR-type" evidence="5">
    <location>
        <begin position="8"/>
        <end position="68"/>
    </location>
</feature>
<reference evidence="6 7" key="1">
    <citation type="submission" date="2019-02" db="EMBL/GenBank/DDBJ databases">
        <title>Sequencing the genomes of 1000 actinobacteria strains.</title>
        <authorList>
            <person name="Klenk H.-P."/>
        </authorList>
    </citation>
    <scope>NUCLEOTIDE SEQUENCE [LARGE SCALE GENOMIC DNA]</scope>
    <source>
        <strain evidence="6 7">DSM 17364</strain>
    </source>
</reference>
<comment type="caution">
    <text evidence="6">The sequence shown here is derived from an EMBL/GenBank/DDBJ whole genome shotgun (WGS) entry which is preliminary data.</text>
</comment>
<dbReference type="InterPro" id="IPR001647">
    <property type="entry name" value="HTH_TetR"/>
</dbReference>
<name>A0A4Q8A8W2_9MICC</name>
<organism evidence="6 7">
    <name type="scientific">Zhihengliuella halotolerans</name>
    <dbReference type="NCBI Taxonomy" id="370736"/>
    <lineage>
        <taxon>Bacteria</taxon>
        <taxon>Bacillati</taxon>
        <taxon>Actinomycetota</taxon>
        <taxon>Actinomycetes</taxon>
        <taxon>Micrococcales</taxon>
        <taxon>Micrococcaceae</taxon>
        <taxon>Zhihengliuella</taxon>
    </lineage>
</organism>
<evidence type="ECO:0000259" key="5">
    <source>
        <dbReference type="PROSITE" id="PS50977"/>
    </source>
</evidence>
<keyword evidence="3" id="KW-0804">Transcription</keyword>
<dbReference type="AlphaFoldDB" id="A0A4Q8A8W2"/>
<dbReference type="InterPro" id="IPR050109">
    <property type="entry name" value="HTH-type_TetR-like_transc_reg"/>
</dbReference>
<sequence>MQQDSKSTRTRAKLKSAAFKLFRSKGFSNTTLRAIATESGVSLGNTYYYFESKDDLALELFDDLLAEHRARVAPDLATGNTLEHNLRSLWDGLLDALEPYHDCGTAFLRAGGLPPPDENGALVAAIDSSRPRAPLPVRQGLPELVHLITRAILAFWAADTSPDRHRSRLLVARAAPLTARIAVLSRLPVVRTILDEILALVRALGSEDDARSRRVRGAAGGRAA</sequence>
<dbReference type="PROSITE" id="PS50977">
    <property type="entry name" value="HTH_TETR_2"/>
    <property type="match status" value="1"/>
</dbReference>
<dbReference type="EMBL" id="SHLA01000001">
    <property type="protein sequence ID" value="RZU60500.1"/>
    <property type="molecule type" value="Genomic_DNA"/>
</dbReference>
<dbReference type="GO" id="GO:0000976">
    <property type="term" value="F:transcription cis-regulatory region binding"/>
    <property type="evidence" value="ECO:0007669"/>
    <property type="project" value="TreeGrafter"/>
</dbReference>
<evidence type="ECO:0000313" key="6">
    <source>
        <dbReference type="EMBL" id="RZU60500.1"/>
    </source>
</evidence>
<dbReference type="PRINTS" id="PR00455">
    <property type="entry name" value="HTHTETR"/>
</dbReference>
<keyword evidence="1" id="KW-0805">Transcription regulation</keyword>
<proteinExistence type="predicted"/>
<protein>
    <submittedName>
        <fullName evidence="6">TetR family transcriptional regulator</fullName>
    </submittedName>
</protein>
<evidence type="ECO:0000256" key="3">
    <source>
        <dbReference type="ARBA" id="ARBA00023163"/>
    </source>
</evidence>
<dbReference type="PANTHER" id="PTHR30055:SF234">
    <property type="entry name" value="HTH-TYPE TRANSCRIPTIONAL REGULATOR BETI"/>
    <property type="match status" value="1"/>
</dbReference>
<feature type="DNA-binding region" description="H-T-H motif" evidence="4">
    <location>
        <begin position="31"/>
        <end position="50"/>
    </location>
</feature>
<dbReference type="SUPFAM" id="SSF48498">
    <property type="entry name" value="Tetracyclin repressor-like, C-terminal domain"/>
    <property type="match status" value="1"/>
</dbReference>
<keyword evidence="2 4" id="KW-0238">DNA-binding</keyword>
<accession>A0A4Q8A8W2</accession>
<evidence type="ECO:0000256" key="1">
    <source>
        <dbReference type="ARBA" id="ARBA00023015"/>
    </source>
</evidence>
<dbReference type="GO" id="GO:0003700">
    <property type="term" value="F:DNA-binding transcription factor activity"/>
    <property type="evidence" value="ECO:0007669"/>
    <property type="project" value="TreeGrafter"/>
</dbReference>
<dbReference type="Pfam" id="PF00440">
    <property type="entry name" value="TetR_N"/>
    <property type="match status" value="1"/>
</dbReference>
<dbReference type="SUPFAM" id="SSF46689">
    <property type="entry name" value="Homeodomain-like"/>
    <property type="match status" value="1"/>
</dbReference>
<gene>
    <name evidence="6" type="ORF">EV380_0030</name>
</gene>
<dbReference type="Gene3D" id="1.10.357.10">
    <property type="entry name" value="Tetracycline Repressor, domain 2"/>
    <property type="match status" value="1"/>
</dbReference>
<evidence type="ECO:0000313" key="7">
    <source>
        <dbReference type="Proteomes" id="UP000292685"/>
    </source>
</evidence>
<dbReference type="InterPro" id="IPR036271">
    <property type="entry name" value="Tet_transcr_reg_TetR-rel_C_sf"/>
</dbReference>